<dbReference type="SUPFAM" id="SSF55550">
    <property type="entry name" value="SH2 domain"/>
    <property type="match status" value="1"/>
</dbReference>
<name>A0A2P6NCB6_9EUKA</name>
<dbReference type="Gene3D" id="2.60.40.340">
    <property type="entry name" value="Rel homology domain (RHD), DNA-binding domain"/>
    <property type="match status" value="1"/>
</dbReference>
<evidence type="ECO:0000256" key="1">
    <source>
        <dbReference type="ARBA" id="ARBA00005586"/>
    </source>
</evidence>
<dbReference type="SUPFAM" id="SSF49417">
    <property type="entry name" value="p53-like transcription factors"/>
    <property type="match status" value="1"/>
</dbReference>
<dbReference type="STRING" id="1890364.A0A2P6NCB6"/>
<dbReference type="InterPro" id="IPR000980">
    <property type="entry name" value="SH2"/>
</dbReference>
<dbReference type="InterPro" id="IPR041604">
    <property type="entry name" value="EF-hand_12"/>
</dbReference>
<dbReference type="Gene3D" id="3.30.505.10">
    <property type="entry name" value="SH2 domain"/>
    <property type="match status" value="1"/>
</dbReference>
<dbReference type="GO" id="GO:0003700">
    <property type="term" value="F:DNA-binding transcription factor activity"/>
    <property type="evidence" value="ECO:0007669"/>
    <property type="project" value="InterPro"/>
</dbReference>
<feature type="compositionally biased region" description="Low complexity" evidence="4">
    <location>
        <begin position="130"/>
        <end position="161"/>
    </location>
</feature>
<gene>
    <name evidence="6" type="ORF">PROFUN_01113</name>
</gene>
<reference evidence="6 7" key="1">
    <citation type="journal article" date="2018" name="Genome Biol. Evol.">
        <title>Multiple Roots of Fruiting Body Formation in Amoebozoa.</title>
        <authorList>
            <person name="Hillmann F."/>
            <person name="Forbes G."/>
            <person name="Novohradska S."/>
            <person name="Ferling I."/>
            <person name="Riege K."/>
            <person name="Groth M."/>
            <person name="Westermann M."/>
            <person name="Marz M."/>
            <person name="Spaller T."/>
            <person name="Winckler T."/>
            <person name="Schaap P."/>
            <person name="Glockner G."/>
        </authorList>
    </citation>
    <scope>NUCLEOTIDE SEQUENCE [LARGE SCALE GENOMIC DNA]</scope>
    <source>
        <strain evidence="6 7">Jena</strain>
    </source>
</reference>
<evidence type="ECO:0000256" key="2">
    <source>
        <dbReference type="ARBA" id="ARBA00022999"/>
    </source>
</evidence>
<dbReference type="EMBL" id="MDYQ01000121">
    <property type="protein sequence ID" value="PRP81606.1"/>
    <property type="molecule type" value="Genomic_DNA"/>
</dbReference>
<dbReference type="InterPro" id="IPR008967">
    <property type="entry name" value="p53-like_TF_DNA-bd_sf"/>
</dbReference>
<feature type="compositionally biased region" description="Low complexity" evidence="4">
    <location>
        <begin position="181"/>
        <end position="194"/>
    </location>
</feature>
<sequence>MEYKVEIDEFFGIPDDILAEAADLLSELPPESDTRYPFWFGIDTGDMSSQNDEEGATMRGLTLSSLIQSNIDPFEPPILDTSGGDMGSGLRASAMVKVRSITYHGPLYDSSEADAAFEAELPADLYMGETPSTTEETRPPLNIPILRSSSSTSSSLPPSRIVLGGDEKTGAINSDNDKTNGNKSKNKTNNGSTTVIPIRENNTMTIFPAPQPLQRSTTKSSVAAAYEEVKKTLQQLRAALDSREMVITKSEAAQSKVTVQNTDEFARLQQVYFSLHKEVQTDAENLKNLIHNYVLRPVELYESSKINSLIHEQHQKVELLRRELQGLTEETNSAHMATLVIKEQALGQVVFKGRPLDSNYIIKLITGARLNQYEVVHENTKARICEESSWSTDAAKGPLLENNQGHPSGQPSETIYRDIKVNMSTRMGPISLQFVTRIKSKGKLLEVTSVPSAPIIVITNESQWPEAAYRLIDKDMFPSSNSRSIPWPFFCNVLQRHLLTATQQPIDNLRRVFGDADFSYLSERFFGRSTKALSEQVKTCWDWLGHVICTIKFKRYIRPMWYEGLIYSLATKAECKKVLESQSVGDFLIRFSDSAAGQFALSYVTDDPSEAVKHYLVRPEDIGVNRSLADFLLEKTQFRMVVHFTPGGALTKQPKELAFKKWMRKTKRDTADVKSTPEGYVSKLEHW</sequence>
<evidence type="ECO:0000256" key="4">
    <source>
        <dbReference type="SAM" id="MobiDB-lite"/>
    </source>
</evidence>
<comment type="caution">
    <text evidence="6">The sequence shown here is derived from an EMBL/GenBank/DDBJ whole genome shotgun (WGS) entry which is preliminary data.</text>
</comment>
<dbReference type="GO" id="GO:0003677">
    <property type="term" value="F:DNA binding"/>
    <property type="evidence" value="ECO:0007669"/>
    <property type="project" value="InterPro"/>
</dbReference>
<dbReference type="InParanoid" id="A0A2P6NCB6"/>
<organism evidence="6 7">
    <name type="scientific">Planoprotostelium fungivorum</name>
    <dbReference type="NCBI Taxonomy" id="1890364"/>
    <lineage>
        <taxon>Eukaryota</taxon>
        <taxon>Amoebozoa</taxon>
        <taxon>Evosea</taxon>
        <taxon>Variosea</taxon>
        <taxon>Cavosteliida</taxon>
        <taxon>Cavosteliaceae</taxon>
        <taxon>Planoprotostelium</taxon>
    </lineage>
</organism>
<dbReference type="InterPro" id="IPR001217">
    <property type="entry name" value="STAT"/>
</dbReference>
<dbReference type="GO" id="GO:0007165">
    <property type="term" value="P:signal transduction"/>
    <property type="evidence" value="ECO:0007669"/>
    <property type="project" value="InterPro"/>
</dbReference>
<protein>
    <recommendedName>
        <fullName evidence="5">SH2 domain-containing protein</fullName>
    </recommendedName>
</protein>
<evidence type="ECO:0000313" key="7">
    <source>
        <dbReference type="Proteomes" id="UP000241769"/>
    </source>
</evidence>
<keyword evidence="2 3" id="KW-0727">SH2 domain</keyword>
<dbReference type="InterPro" id="IPR041410">
    <property type="entry name" value="STATa_Ig"/>
</dbReference>
<dbReference type="Pfam" id="PF00017">
    <property type="entry name" value="SH2"/>
    <property type="match status" value="1"/>
</dbReference>
<dbReference type="InterPro" id="IPR036860">
    <property type="entry name" value="SH2_dom_sf"/>
</dbReference>
<feature type="domain" description="SH2" evidence="5">
    <location>
        <begin position="561"/>
        <end position="644"/>
    </location>
</feature>
<dbReference type="InterPro" id="IPR037059">
    <property type="entry name" value="RHD_DNA_bind_dom_sf"/>
</dbReference>
<proteinExistence type="inferred from homology"/>
<dbReference type="PANTHER" id="PTHR11801">
    <property type="entry name" value="SIGNAL TRANSDUCER AND ACTIVATOR OF TRANSCRIPTION"/>
    <property type="match status" value="1"/>
</dbReference>
<dbReference type="AlphaFoldDB" id="A0A2P6NCB6"/>
<evidence type="ECO:0000313" key="6">
    <source>
        <dbReference type="EMBL" id="PRP81606.1"/>
    </source>
</evidence>
<feature type="compositionally biased region" description="Basic and acidic residues" evidence="4">
    <location>
        <begin position="165"/>
        <end position="180"/>
    </location>
</feature>
<dbReference type="FunCoup" id="A0A2P6NCB6">
    <property type="interactions" value="1"/>
</dbReference>
<comment type="similarity">
    <text evidence="1">Belongs to the transcription factor STAT family.</text>
</comment>
<feature type="region of interest" description="Disordered" evidence="4">
    <location>
        <begin position="130"/>
        <end position="195"/>
    </location>
</feature>
<dbReference type="Pfam" id="PF18214">
    <property type="entry name" value="STATa_Ig"/>
    <property type="match status" value="1"/>
</dbReference>
<dbReference type="OrthoDB" id="19300at2759"/>
<dbReference type="SMART" id="SM00252">
    <property type="entry name" value="SH2"/>
    <property type="match status" value="1"/>
</dbReference>
<keyword evidence="7" id="KW-1185">Reference proteome</keyword>
<dbReference type="Pfam" id="PF17901">
    <property type="entry name" value="EF-hand_12"/>
    <property type="match status" value="1"/>
</dbReference>
<dbReference type="PROSITE" id="PS50001">
    <property type="entry name" value="SH2"/>
    <property type="match status" value="1"/>
</dbReference>
<dbReference type="Gene3D" id="1.10.238.10">
    <property type="entry name" value="EF-hand"/>
    <property type="match status" value="1"/>
</dbReference>
<dbReference type="Proteomes" id="UP000241769">
    <property type="component" value="Unassembled WGS sequence"/>
</dbReference>
<accession>A0A2P6NCB6</accession>
<evidence type="ECO:0000256" key="3">
    <source>
        <dbReference type="PROSITE-ProRule" id="PRU00191"/>
    </source>
</evidence>
<evidence type="ECO:0000259" key="5">
    <source>
        <dbReference type="PROSITE" id="PS50001"/>
    </source>
</evidence>